<dbReference type="Pfam" id="PF02361">
    <property type="entry name" value="CbiQ"/>
    <property type="match status" value="1"/>
</dbReference>
<dbReference type="RefSeq" id="WP_054795809.1">
    <property type="nucleotide sequence ID" value="NZ_WNZX01000004.1"/>
</dbReference>
<gene>
    <name evidence="7" type="ORF">GNP93_07075</name>
</gene>
<dbReference type="InterPro" id="IPR003339">
    <property type="entry name" value="ABC/ECF_trnsptr_transmembrane"/>
</dbReference>
<proteinExistence type="predicted"/>
<dbReference type="Proteomes" id="UP000450917">
    <property type="component" value="Unassembled WGS sequence"/>
</dbReference>
<keyword evidence="3 6" id="KW-0812">Transmembrane</keyword>
<evidence type="ECO:0000256" key="3">
    <source>
        <dbReference type="ARBA" id="ARBA00022692"/>
    </source>
</evidence>
<keyword evidence="2" id="KW-1003">Cell membrane</keyword>
<feature type="transmembrane region" description="Helical" evidence="6">
    <location>
        <begin position="58"/>
        <end position="83"/>
    </location>
</feature>
<organism evidence="7 8">
    <name type="scientific">Paenibacillus validus</name>
    <dbReference type="NCBI Taxonomy" id="44253"/>
    <lineage>
        <taxon>Bacteria</taxon>
        <taxon>Bacillati</taxon>
        <taxon>Bacillota</taxon>
        <taxon>Bacilli</taxon>
        <taxon>Bacillales</taxon>
        <taxon>Paenibacillaceae</taxon>
        <taxon>Paenibacillus</taxon>
    </lineage>
</organism>
<dbReference type="GO" id="GO:0005886">
    <property type="term" value="C:plasma membrane"/>
    <property type="evidence" value="ECO:0007669"/>
    <property type="project" value="UniProtKB-ARBA"/>
</dbReference>
<accession>A0A7X2Z8S6</accession>
<feature type="transmembrane region" description="Helical" evidence="6">
    <location>
        <begin position="95"/>
        <end position="116"/>
    </location>
</feature>
<evidence type="ECO:0000313" key="8">
    <source>
        <dbReference type="Proteomes" id="UP000450917"/>
    </source>
</evidence>
<evidence type="ECO:0000256" key="4">
    <source>
        <dbReference type="ARBA" id="ARBA00022989"/>
    </source>
</evidence>
<name>A0A7X2Z8S6_9BACL</name>
<dbReference type="EMBL" id="WNZX01000004">
    <property type="protein sequence ID" value="MUG70440.1"/>
    <property type="molecule type" value="Genomic_DNA"/>
</dbReference>
<dbReference type="CDD" id="cd16914">
    <property type="entry name" value="EcfT"/>
    <property type="match status" value="1"/>
</dbReference>
<evidence type="ECO:0000313" key="7">
    <source>
        <dbReference type="EMBL" id="MUG70440.1"/>
    </source>
</evidence>
<comment type="caution">
    <text evidence="7">The sequence shown here is derived from an EMBL/GenBank/DDBJ whole genome shotgun (WGS) entry which is preliminary data.</text>
</comment>
<keyword evidence="4 6" id="KW-1133">Transmembrane helix</keyword>
<evidence type="ECO:0000256" key="1">
    <source>
        <dbReference type="ARBA" id="ARBA00004141"/>
    </source>
</evidence>
<feature type="transmembrane region" description="Helical" evidence="6">
    <location>
        <begin position="128"/>
        <end position="148"/>
    </location>
</feature>
<evidence type="ECO:0000256" key="2">
    <source>
        <dbReference type="ARBA" id="ARBA00022475"/>
    </source>
</evidence>
<dbReference type="PANTHER" id="PTHR34857:SF2">
    <property type="entry name" value="SLL0384 PROTEIN"/>
    <property type="match status" value="1"/>
</dbReference>
<dbReference type="AlphaFoldDB" id="A0A7X2Z8S6"/>
<feature type="transmembrane region" description="Helical" evidence="6">
    <location>
        <begin position="12"/>
        <end position="38"/>
    </location>
</feature>
<keyword evidence="5 6" id="KW-0472">Membrane</keyword>
<evidence type="ECO:0000256" key="6">
    <source>
        <dbReference type="SAM" id="Phobius"/>
    </source>
</evidence>
<protein>
    <recommendedName>
        <fullName evidence="9">Cobalt ECF transporter T component CbiQ</fullName>
    </recommendedName>
</protein>
<comment type="subcellular location">
    <subcellularLocation>
        <location evidence="1">Membrane</location>
        <topology evidence="1">Multi-pass membrane protein</topology>
    </subcellularLocation>
</comment>
<sequence>MKTIVRYPPLRIAATLLCIVMAVSMNRLDILGALLVWGQLYLIMTNVPLRSFWGRARLIVPFVLFSFLFFPLYESGTGIALGNGLTLSAAGAEKAAVYAARLLFTVQALTVCFHELPLPSFFQALLRLKVPGIFIELILFTLRFTLVIRDEAFRMMQARRSRGLRLRAYFNYRQTLELARLLGLLLQRSLQRSERIYWGMMSRGYRGVPAQSPLPAYRSADGALAALATVPVALLFLADKLWKEIG</sequence>
<evidence type="ECO:0000256" key="5">
    <source>
        <dbReference type="ARBA" id="ARBA00023136"/>
    </source>
</evidence>
<dbReference type="PANTHER" id="PTHR34857">
    <property type="entry name" value="SLL0384 PROTEIN"/>
    <property type="match status" value="1"/>
</dbReference>
<evidence type="ECO:0008006" key="9">
    <source>
        <dbReference type="Google" id="ProtNLM"/>
    </source>
</evidence>
<reference evidence="7 8" key="1">
    <citation type="submission" date="2019-11" db="EMBL/GenBank/DDBJ databases">
        <title>Draft genome sequences of five Paenibacillus species of dairy origin.</title>
        <authorList>
            <person name="Olajide A.M."/>
            <person name="Chen S."/>
            <person name="Lapointe G."/>
        </authorList>
    </citation>
    <scope>NUCLEOTIDE SEQUENCE [LARGE SCALE GENOMIC DNA]</scope>
    <source>
        <strain evidence="7 8">2CS3</strain>
    </source>
</reference>
<dbReference type="InterPro" id="IPR051611">
    <property type="entry name" value="ECF_transporter_component"/>
</dbReference>
<keyword evidence="8" id="KW-1185">Reference proteome</keyword>